<organism evidence="1 2">
    <name type="scientific">Remersonia thermophila</name>
    <dbReference type="NCBI Taxonomy" id="72144"/>
    <lineage>
        <taxon>Eukaryota</taxon>
        <taxon>Fungi</taxon>
        <taxon>Dikarya</taxon>
        <taxon>Ascomycota</taxon>
        <taxon>Pezizomycotina</taxon>
        <taxon>Sordariomycetes</taxon>
        <taxon>Sordariomycetidae</taxon>
        <taxon>Sordariales</taxon>
        <taxon>Sordariales incertae sedis</taxon>
        <taxon>Remersonia</taxon>
    </lineage>
</organism>
<protein>
    <submittedName>
        <fullName evidence="1">Uncharacterized protein</fullName>
    </submittedName>
</protein>
<dbReference type="RefSeq" id="XP_070865080.1">
    <property type="nucleotide sequence ID" value="XM_071012335.1"/>
</dbReference>
<proteinExistence type="predicted"/>
<evidence type="ECO:0000313" key="1">
    <source>
        <dbReference type="EMBL" id="KAL2266353.1"/>
    </source>
</evidence>
<dbReference type="Proteomes" id="UP001600064">
    <property type="component" value="Unassembled WGS sequence"/>
</dbReference>
<name>A0ABR4D7Q7_9PEZI</name>
<dbReference type="EMBL" id="JAZGUE010000005">
    <property type="protein sequence ID" value="KAL2266353.1"/>
    <property type="molecule type" value="Genomic_DNA"/>
</dbReference>
<reference evidence="1 2" key="1">
    <citation type="journal article" date="2024" name="Commun. Biol.">
        <title>Comparative genomic analysis of thermophilic fungi reveals convergent evolutionary adaptations and gene losses.</title>
        <authorList>
            <person name="Steindorff A.S."/>
            <person name="Aguilar-Pontes M.V."/>
            <person name="Robinson A.J."/>
            <person name="Andreopoulos B."/>
            <person name="LaButti K."/>
            <person name="Kuo A."/>
            <person name="Mondo S."/>
            <person name="Riley R."/>
            <person name="Otillar R."/>
            <person name="Haridas S."/>
            <person name="Lipzen A."/>
            <person name="Grimwood J."/>
            <person name="Schmutz J."/>
            <person name="Clum A."/>
            <person name="Reid I.D."/>
            <person name="Moisan M.C."/>
            <person name="Butler G."/>
            <person name="Nguyen T.T.M."/>
            <person name="Dewar K."/>
            <person name="Conant G."/>
            <person name="Drula E."/>
            <person name="Henrissat B."/>
            <person name="Hansel C."/>
            <person name="Singer S."/>
            <person name="Hutchinson M.I."/>
            <person name="de Vries R.P."/>
            <person name="Natvig D.O."/>
            <person name="Powell A.J."/>
            <person name="Tsang A."/>
            <person name="Grigoriev I.V."/>
        </authorList>
    </citation>
    <scope>NUCLEOTIDE SEQUENCE [LARGE SCALE GENOMIC DNA]</scope>
    <source>
        <strain evidence="1 2">ATCC 22073</strain>
    </source>
</reference>
<keyword evidence="2" id="KW-1185">Reference proteome</keyword>
<accession>A0ABR4D7Q7</accession>
<dbReference type="GeneID" id="98126979"/>
<gene>
    <name evidence="1" type="ORF">VTJ83DRAFT_5705</name>
</gene>
<sequence>MSTPFPVTPIITQLCFRQERQPCWDSHKCCKYHCYNIGSIHYTQVLRPQLLPKSSPKNPRPDLGPEYQKEIDREKSLGTFRHPDRTHTLPEMMAGLRAVCVIKISSDSRVLERRRDGVEKRVVENRNERNAGAERTRGLAVVKMGSHFWGGRSTLSLWRRATERHLLANSS</sequence>
<evidence type="ECO:0000313" key="2">
    <source>
        <dbReference type="Proteomes" id="UP001600064"/>
    </source>
</evidence>
<comment type="caution">
    <text evidence="1">The sequence shown here is derived from an EMBL/GenBank/DDBJ whole genome shotgun (WGS) entry which is preliminary data.</text>
</comment>